<protein>
    <recommendedName>
        <fullName evidence="4">Exonuclease III</fullName>
    </recommendedName>
</protein>
<proteinExistence type="predicted"/>
<dbReference type="EMBL" id="BAAAZA010000012">
    <property type="protein sequence ID" value="GAA3874965.1"/>
    <property type="molecule type" value="Genomic_DNA"/>
</dbReference>
<feature type="region of interest" description="Disordered" evidence="1">
    <location>
        <begin position="515"/>
        <end position="534"/>
    </location>
</feature>
<dbReference type="PANTHER" id="PTHR41349:SF1">
    <property type="entry name" value="PROTEIN CBG08683"/>
    <property type="match status" value="1"/>
</dbReference>
<keyword evidence="3" id="KW-1185">Reference proteome</keyword>
<accession>A0ABP7KG62</accession>
<feature type="region of interest" description="Disordered" evidence="1">
    <location>
        <begin position="1"/>
        <end position="25"/>
    </location>
</feature>
<dbReference type="Proteomes" id="UP001501563">
    <property type="component" value="Unassembled WGS sequence"/>
</dbReference>
<organism evidence="2 3">
    <name type="scientific">Streptomyces lannensis</name>
    <dbReference type="NCBI Taxonomy" id="766498"/>
    <lineage>
        <taxon>Bacteria</taxon>
        <taxon>Bacillati</taxon>
        <taxon>Actinomycetota</taxon>
        <taxon>Actinomycetes</taxon>
        <taxon>Kitasatosporales</taxon>
        <taxon>Streptomycetaceae</taxon>
        <taxon>Streptomyces</taxon>
    </lineage>
</organism>
<feature type="compositionally biased region" description="Basic and acidic residues" evidence="1">
    <location>
        <begin position="524"/>
        <end position="534"/>
    </location>
</feature>
<dbReference type="InterPro" id="IPR036691">
    <property type="entry name" value="Endo/exonu/phosph_ase_sf"/>
</dbReference>
<dbReference type="RefSeq" id="WP_345550566.1">
    <property type="nucleotide sequence ID" value="NZ_BAAAZA010000012.1"/>
</dbReference>
<evidence type="ECO:0000313" key="2">
    <source>
        <dbReference type="EMBL" id="GAA3874965.1"/>
    </source>
</evidence>
<dbReference type="Gene3D" id="3.60.10.10">
    <property type="entry name" value="Endonuclease/exonuclease/phosphatase"/>
    <property type="match status" value="1"/>
</dbReference>
<sequence length="587" mass="61281">MPPLSQVAASGSSITIGSTTPPQRGDKLTFTWSTDAPDPKNWIGVYDGDRLPGSGGGSLVWTYVSGTSGQTTLDTSGLSGGPYTAYLLAKDGYGVLAKTEPFTFEGAPTGDSLELKTTAPFEGDKLSFHWTTDAPDAKNWVGVYDGSRVPGNGASLAWEYTPGASGDITIDTSGLSGGPYTAYLLAKDGYGILARTTPFSFAVRPVIPRPHAVVDALTTDPQTAGAFFSVRLGGLWIRPEGNAAGSATFKRVAGDPWLSVAADGTVSGKAPGFAPRTPGRLVAAVTDSAVGSDTVTVQVPVRASRDRLRLKVATLNLWDAGTHVDGFLEKQLRLVLTQGLDAVAVQECGADGATKLAGALGWQVHQAGGLGIVSRYPLSGLVAPTAGLPAAAATLHLPGDTTVRLWTAQLDEADYGPYALLAGRTGAQVEAAERGTTRYRQTQALVAAMRADIASRNPVVLAAGLASPSHHDWTNRTASAHGGVGRVRWPVTEALEQAGLVDAFRDARSNPVKAPGITWSPVRPQREDGGKEPQDRIDQIQYAGRLKVLEAHSLFTGWPRPVPDTSANGWPSDHAAAVATFSLSARG</sequence>
<reference evidence="3" key="1">
    <citation type="journal article" date="2019" name="Int. J. Syst. Evol. Microbiol.">
        <title>The Global Catalogue of Microorganisms (GCM) 10K type strain sequencing project: providing services to taxonomists for standard genome sequencing and annotation.</title>
        <authorList>
            <consortium name="The Broad Institute Genomics Platform"/>
            <consortium name="The Broad Institute Genome Sequencing Center for Infectious Disease"/>
            <person name="Wu L."/>
            <person name="Ma J."/>
        </authorList>
    </citation>
    <scope>NUCLEOTIDE SEQUENCE [LARGE SCALE GENOMIC DNA]</scope>
    <source>
        <strain evidence="3">JCM 16578</strain>
    </source>
</reference>
<feature type="compositionally biased region" description="Low complexity" evidence="1">
    <location>
        <begin position="10"/>
        <end position="20"/>
    </location>
</feature>
<name>A0ABP7KG62_9ACTN</name>
<evidence type="ECO:0000256" key="1">
    <source>
        <dbReference type="SAM" id="MobiDB-lite"/>
    </source>
</evidence>
<comment type="caution">
    <text evidence="2">The sequence shown here is derived from an EMBL/GenBank/DDBJ whole genome shotgun (WGS) entry which is preliminary data.</text>
</comment>
<evidence type="ECO:0000313" key="3">
    <source>
        <dbReference type="Proteomes" id="UP001501563"/>
    </source>
</evidence>
<evidence type="ECO:0008006" key="4">
    <source>
        <dbReference type="Google" id="ProtNLM"/>
    </source>
</evidence>
<dbReference type="SUPFAM" id="SSF56219">
    <property type="entry name" value="DNase I-like"/>
    <property type="match status" value="1"/>
</dbReference>
<gene>
    <name evidence="2" type="ORF">GCM10022207_45950</name>
</gene>
<dbReference type="PANTHER" id="PTHR41349">
    <property type="match status" value="1"/>
</dbReference>